<gene>
    <name evidence="1" type="ORF">WN51_00763</name>
</gene>
<organism evidence="1 2">
    <name type="scientific">Melipona quadrifasciata</name>
    <dbReference type="NCBI Taxonomy" id="166423"/>
    <lineage>
        <taxon>Eukaryota</taxon>
        <taxon>Metazoa</taxon>
        <taxon>Ecdysozoa</taxon>
        <taxon>Arthropoda</taxon>
        <taxon>Hexapoda</taxon>
        <taxon>Insecta</taxon>
        <taxon>Pterygota</taxon>
        <taxon>Neoptera</taxon>
        <taxon>Endopterygota</taxon>
        <taxon>Hymenoptera</taxon>
        <taxon>Apocrita</taxon>
        <taxon>Aculeata</taxon>
        <taxon>Apoidea</taxon>
        <taxon>Anthophila</taxon>
        <taxon>Apidae</taxon>
        <taxon>Melipona</taxon>
    </lineage>
</organism>
<proteinExistence type="predicted"/>
<reference evidence="1 2" key="1">
    <citation type="submission" date="2015-07" db="EMBL/GenBank/DDBJ databases">
        <title>The genome of Melipona quadrifasciata.</title>
        <authorList>
            <person name="Pan H."/>
            <person name="Kapheim K."/>
        </authorList>
    </citation>
    <scope>NUCLEOTIDE SEQUENCE [LARGE SCALE GENOMIC DNA]</scope>
    <source>
        <strain evidence="1">0111107301</strain>
        <tissue evidence="1">Whole body</tissue>
    </source>
</reference>
<dbReference type="Proteomes" id="UP000053105">
    <property type="component" value="Unassembled WGS sequence"/>
</dbReference>
<dbReference type="AlphaFoldDB" id="A0A0M8ZZJ7"/>
<name>A0A0M8ZZJ7_9HYME</name>
<evidence type="ECO:0000313" key="2">
    <source>
        <dbReference type="Proteomes" id="UP000053105"/>
    </source>
</evidence>
<dbReference type="EMBL" id="KQ435812">
    <property type="protein sequence ID" value="KOX72823.1"/>
    <property type="molecule type" value="Genomic_DNA"/>
</dbReference>
<evidence type="ECO:0000313" key="1">
    <source>
        <dbReference type="EMBL" id="KOX72823.1"/>
    </source>
</evidence>
<keyword evidence="2" id="KW-1185">Reference proteome</keyword>
<protein>
    <submittedName>
        <fullName evidence="1">Uncharacterized protein</fullName>
    </submittedName>
</protein>
<accession>A0A0M8ZZJ7</accession>
<sequence length="111" mass="12383">MTSQKLFTNVVSKILPDNIHAAGSKIGIVASGPISETNRTGSQQFDRNKRLKPGTVVLTDYSVLRDKGVVLFVLELRKGYCNFCHVRFRTSTSEKLQQLQGSNSHNFNSRV</sequence>